<evidence type="ECO:0000313" key="20">
    <source>
        <dbReference type="Proteomes" id="UP000289862"/>
    </source>
</evidence>
<organism evidence="19 20">
    <name type="scientific">Mycoplasmopsis gallopavonis</name>
    <dbReference type="NCBI Taxonomy" id="76629"/>
    <lineage>
        <taxon>Bacteria</taxon>
        <taxon>Bacillati</taxon>
        <taxon>Mycoplasmatota</taxon>
        <taxon>Mycoplasmoidales</taxon>
        <taxon>Metamycoplasmataceae</taxon>
        <taxon>Mycoplasmopsis</taxon>
    </lineage>
</organism>
<dbReference type="EC" id="7.4.2.8" evidence="12"/>
<dbReference type="NCBIfam" id="TIGR00963">
    <property type="entry name" value="secA"/>
    <property type="match status" value="1"/>
</dbReference>
<dbReference type="Pfam" id="PF21090">
    <property type="entry name" value="P-loop_SecA"/>
    <property type="match status" value="2"/>
</dbReference>
<keyword evidence="10 12" id="KW-0811">Translocation</keyword>
<dbReference type="PRINTS" id="PR00929">
    <property type="entry name" value="ATHOOK"/>
</dbReference>
<feature type="compositionally biased region" description="Basic residues" evidence="15">
    <location>
        <begin position="1029"/>
        <end position="1043"/>
    </location>
</feature>
<evidence type="ECO:0000256" key="3">
    <source>
        <dbReference type="ARBA" id="ARBA00022448"/>
    </source>
</evidence>
<feature type="domain" description="SecA family profile" evidence="18">
    <location>
        <begin position="1"/>
        <end position="582"/>
    </location>
</feature>
<dbReference type="Pfam" id="PF07516">
    <property type="entry name" value="SecA_SW"/>
    <property type="match status" value="1"/>
</dbReference>
<dbReference type="InterPro" id="IPR011130">
    <property type="entry name" value="SecA_preprotein_X-link_dom"/>
</dbReference>
<dbReference type="Pfam" id="PF07517">
    <property type="entry name" value="SecA_DEAD"/>
    <property type="match status" value="1"/>
</dbReference>
<evidence type="ECO:0000259" key="16">
    <source>
        <dbReference type="PROSITE" id="PS51192"/>
    </source>
</evidence>
<feature type="coiled-coil region" evidence="14">
    <location>
        <begin position="809"/>
        <end position="944"/>
    </location>
</feature>
<evidence type="ECO:0000256" key="14">
    <source>
        <dbReference type="SAM" id="Coils"/>
    </source>
</evidence>
<dbReference type="Proteomes" id="UP000289862">
    <property type="component" value="Plasmid 2"/>
</dbReference>
<keyword evidence="20" id="KW-1185">Reference proteome</keyword>
<evidence type="ECO:0000256" key="11">
    <source>
        <dbReference type="ARBA" id="ARBA00023136"/>
    </source>
</evidence>
<keyword evidence="6 12" id="KW-0547">Nucleotide-binding</keyword>
<dbReference type="SUPFAM" id="SSF81886">
    <property type="entry name" value="Helical scaffold and wing domains of SecA"/>
    <property type="match status" value="1"/>
</dbReference>
<feature type="binding site" evidence="12">
    <location>
        <begin position="102"/>
        <end position="106"/>
    </location>
    <ligand>
        <name>ATP</name>
        <dbReference type="ChEBI" id="CHEBI:30616"/>
    </ligand>
</feature>
<comment type="catalytic activity">
    <reaction evidence="12">
        <text>ATP + H2O + cellular proteinSide 1 = ADP + phosphate + cellular proteinSide 2.</text>
        <dbReference type="EC" id="7.4.2.8"/>
    </reaction>
</comment>
<dbReference type="InterPro" id="IPR011115">
    <property type="entry name" value="SecA_DEAD"/>
</dbReference>
<evidence type="ECO:0000256" key="15">
    <source>
        <dbReference type="SAM" id="MobiDB-lite"/>
    </source>
</evidence>
<feature type="domain" description="Helicase ATP-binding" evidence="16">
    <location>
        <begin position="86"/>
        <end position="236"/>
    </location>
</feature>
<evidence type="ECO:0000256" key="2">
    <source>
        <dbReference type="ARBA" id="ARBA00007650"/>
    </source>
</evidence>
<dbReference type="GO" id="GO:0005886">
    <property type="term" value="C:plasma membrane"/>
    <property type="evidence" value="ECO:0007669"/>
    <property type="project" value="UniProtKB-SubCell"/>
</dbReference>
<evidence type="ECO:0000256" key="4">
    <source>
        <dbReference type="ARBA" id="ARBA00022475"/>
    </source>
</evidence>
<dbReference type="CDD" id="cd17928">
    <property type="entry name" value="DEXDc_SecA"/>
    <property type="match status" value="1"/>
</dbReference>
<dbReference type="SMART" id="SM00958">
    <property type="entry name" value="SecA_PP_bind"/>
    <property type="match status" value="1"/>
</dbReference>
<dbReference type="InterPro" id="IPR044722">
    <property type="entry name" value="SecA_SF2_C"/>
</dbReference>
<dbReference type="RefSeq" id="WP_119572173.1">
    <property type="nucleotide sequence ID" value="NZ_LR215032.1"/>
</dbReference>
<dbReference type="GO" id="GO:0065002">
    <property type="term" value="P:intracellular protein transmembrane transport"/>
    <property type="evidence" value="ECO:0007669"/>
    <property type="project" value="UniProtKB-UniRule"/>
</dbReference>
<dbReference type="GO" id="GO:0005524">
    <property type="term" value="F:ATP binding"/>
    <property type="evidence" value="ECO:0007669"/>
    <property type="project" value="UniProtKB-UniRule"/>
</dbReference>
<geneLocation type="plasmid" evidence="19 20">
    <name>2</name>
</geneLocation>
<comment type="subcellular location">
    <subcellularLocation>
        <location evidence="12">Cell membrane</location>
        <topology evidence="12">Peripheral membrane protein</topology>
        <orientation evidence="12">Cytoplasmic side</orientation>
    </subcellularLocation>
    <subcellularLocation>
        <location evidence="12">Cytoplasm</location>
    </subcellularLocation>
    <subcellularLocation>
        <location evidence="1">Membrane</location>
        <topology evidence="1">Peripheral membrane protein</topology>
    </subcellularLocation>
    <text evidence="12">Distribution is 50-50.</text>
</comment>
<dbReference type="PRINTS" id="PR00906">
    <property type="entry name" value="SECA"/>
</dbReference>
<dbReference type="InterPro" id="IPR000185">
    <property type="entry name" value="SecA"/>
</dbReference>
<evidence type="ECO:0000259" key="17">
    <source>
        <dbReference type="PROSITE" id="PS51194"/>
    </source>
</evidence>
<evidence type="ECO:0000256" key="12">
    <source>
        <dbReference type="HAMAP-Rule" id="MF_01382"/>
    </source>
</evidence>
<evidence type="ECO:0000256" key="8">
    <source>
        <dbReference type="ARBA" id="ARBA00022927"/>
    </source>
</evidence>
<gene>
    <name evidence="12 19" type="primary">secA</name>
    <name evidence="19" type="ORF">NCTC10186_00579</name>
</gene>
<dbReference type="EMBL" id="LR215032">
    <property type="protein sequence ID" value="VEU73090.1"/>
    <property type="molecule type" value="Genomic_DNA"/>
</dbReference>
<keyword evidence="7 12" id="KW-0067">ATP-binding</keyword>
<evidence type="ECO:0000256" key="1">
    <source>
        <dbReference type="ARBA" id="ARBA00004170"/>
    </source>
</evidence>
<dbReference type="InterPro" id="IPR036266">
    <property type="entry name" value="SecA_Wing/Scaffold_sf"/>
</dbReference>
<dbReference type="InterPro" id="IPR014018">
    <property type="entry name" value="SecA_motor_DEAD"/>
</dbReference>
<keyword evidence="14" id="KW-0175">Coiled coil</keyword>
<keyword evidence="9 12" id="KW-1278">Translocase</keyword>
<keyword evidence="3 12" id="KW-0813">Transport</keyword>
<feature type="domain" description="Helicase C-terminal" evidence="17">
    <location>
        <begin position="419"/>
        <end position="573"/>
    </location>
</feature>
<sequence>MKKIKDFFDFKTTEMRIAERSLKKINKLEKIVEKFSDEQLKEQTLFFKKLLAEGHTLEEIRNDVFAVSREATKRVLGKRPYDVQMLGGLLLDLGSVAEMKTGEGKTITSIAPVYLNALLGKGAIVSTVNEYLSERDAEEMGQVFKFLGLTVGINKAQMDPYSKRAAYACDITYSVHSELGFDYLRDNMVSNIGEKVQRGLQFCLIDEVDSILIDEAKTPLIISGGKGEDLTGYFSADQFVRTLGPDDYEIDDETKAISLTHSGIARANEFFHFNNLYDIENSETVHLVSNALRAHKIMRKDVEYIIKEGKIELVDSFTGRIMEGRSYSEGLQQALQAKEGVEVEAETKTLATITYQNFFRMFKKLCGMTGTGKTEEQEFIDIYNMRVNVVPTNRPIARIDEPDAIFQSMEDKWEAVSEKIKELYTIGQPVLVGTAQIEDSEALHKVLLQKGIPHTVLNAKQNASEAEIIAKAGQVKSVTIATNMAGRGTDIKPSPEAIALGGLYVLGTDKAESRRIDNQLRGRSGRQGDVGTSKFYISLDDQLMQRFASGASLKDEYQEFKGQEIKAKTLKLGLKHAQRKIEGFNYDSRKSVLSYDDVIRQQRDLIYSQRDLILTNKNIDLIVQRMISSAARSIVRSGEYYLHNKTYNYEALINFLNQKIGLLVKFHFDLHEIQKIHEKDLPDYIANIILTVYEHWRANAIENVGMEELEKIEREIILQILDDRWQNHINKMDKLRSNVNLVQYSQKNPYQVYTEEGTKTFRFMIEDIAYGVLLELFSNRIGQKSLITKEMKADPVFIQVQSGFYFDPYRDFEEQEKDLIELYQNVKARLLEIEEENKIAEQERLAKKEQERLEAEAKLKEEQLQKELIANASAKINQKEEVLKIRKSFFNQTNEQIKKINEELKEKPFDTNLLIEYSNLMQKSVEQSEEMSRLEAELEFEKTEFEMVLKTQNKWVENSFIENNLNQEIQSEQVQPIAKEETISLEESSSKTTKKRGRPRKNIVENSEANQKSKRGRPPKQENVTNEVKKKRGRPKKVKTNEV</sequence>
<dbReference type="NCBIfam" id="NF006630">
    <property type="entry name" value="PRK09200.1"/>
    <property type="match status" value="1"/>
</dbReference>
<evidence type="ECO:0000256" key="7">
    <source>
        <dbReference type="ARBA" id="ARBA00022840"/>
    </source>
</evidence>
<dbReference type="GO" id="GO:0008564">
    <property type="term" value="F:protein-exporting ATPase activity"/>
    <property type="evidence" value="ECO:0007669"/>
    <property type="project" value="UniProtKB-EC"/>
</dbReference>
<dbReference type="AlphaFoldDB" id="A0A449AZZ8"/>
<dbReference type="SUPFAM" id="SSF52540">
    <property type="entry name" value="P-loop containing nucleoside triphosphate hydrolases"/>
    <property type="match status" value="2"/>
</dbReference>
<evidence type="ECO:0000259" key="18">
    <source>
        <dbReference type="PROSITE" id="PS51196"/>
    </source>
</evidence>
<dbReference type="SMART" id="SM00384">
    <property type="entry name" value="AT_hook"/>
    <property type="match status" value="3"/>
</dbReference>
<feature type="binding site" evidence="12">
    <location>
        <position position="490"/>
    </location>
    <ligand>
        <name>ATP</name>
        <dbReference type="ChEBI" id="CHEBI:30616"/>
    </ligand>
</feature>
<comment type="similarity">
    <text evidence="2 12 13">Belongs to the SecA family.</text>
</comment>
<evidence type="ECO:0000256" key="6">
    <source>
        <dbReference type="ARBA" id="ARBA00022741"/>
    </source>
</evidence>
<dbReference type="SUPFAM" id="SSF81767">
    <property type="entry name" value="Pre-protein crosslinking domain of SecA"/>
    <property type="match status" value="1"/>
</dbReference>
<accession>A0A449AZZ8</accession>
<dbReference type="OrthoDB" id="9805579at2"/>
<dbReference type="KEGG" id="mgal:NCTC10186_00579"/>
<dbReference type="Pfam" id="PF01043">
    <property type="entry name" value="SecA_PP_bind"/>
    <property type="match status" value="1"/>
</dbReference>
<keyword evidence="4 12" id="KW-1003">Cell membrane</keyword>
<dbReference type="InterPro" id="IPR036670">
    <property type="entry name" value="SecA_X-link_sf"/>
</dbReference>
<dbReference type="HAMAP" id="MF_01382">
    <property type="entry name" value="SecA"/>
    <property type="match status" value="1"/>
</dbReference>
<dbReference type="PANTHER" id="PTHR30612:SF0">
    <property type="entry name" value="CHLOROPLAST PROTEIN-TRANSPORTING ATPASE"/>
    <property type="match status" value="1"/>
</dbReference>
<dbReference type="GO" id="GO:0006605">
    <property type="term" value="P:protein targeting"/>
    <property type="evidence" value="ECO:0007669"/>
    <property type="project" value="UniProtKB-UniRule"/>
</dbReference>
<dbReference type="Gene3D" id="1.10.3060.10">
    <property type="entry name" value="Helical scaffold and wing domains of SecA"/>
    <property type="match status" value="1"/>
</dbReference>
<dbReference type="InterPro" id="IPR001650">
    <property type="entry name" value="Helicase_C-like"/>
</dbReference>
<dbReference type="InterPro" id="IPR027417">
    <property type="entry name" value="P-loop_NTPase"/>
</dbReference>
<comment type="subunit">
    <text evidence="12">Monomer and homodimer. Part of the essential Sec protein translocation apparatus which comprises SecA, SecYEG and auxiliary proteins SecDF. Other proteins may also be involved.</text>
</comment>
<keyword evidence="11 12" id="KW-0472">Membrane</keyword>
<dbReference type="GO" id="GO:0017038">
    <property type="term" value="P:protein import"/>
    <property type="evidence" value="ECO:0007669"/>
    <property type="project" value="InterPro"/>
</dbReference>
<reference evidence="19 20" key="1">
    <citation type="submission" date="2019-01" db="EMBL/GenBank/DDBJ databases">
        <authorList>
            <consortium name="Pathogen Informatics"/>
        </authorList>
    </citation>
    <scope>NUCLEOTIDE SEQUENCE [LARGE SCALE GENOMIC DNA]</scope>
    <source>
        <strain evidence="19 20">NCTC10186</strain>
        <plasmid evidence="20">2</plasmid>
    </source>
</reference>
<dbReference type="SMART" id="SM00957">
    <property type="entry name" value="SecA_DEAD"/>
    <property type="match status" value="1"/>
</dbReference>
<dbReference type="GO" id="GO:0043952">
    <property type="term" value="P:protein transport by the Sec complex"/>
    <property type="evidence" value="ECO:0007669"/>
    <property type="project" value="TreeGrafter"/>
</dbReference>
<dbReference type="FunFam" id="3.40.50.300:FF:000429">
    <property type="entry name" value="Preprotein translocase subunit SecA"/>
    <property type="match status" value="1"/>
</dbReference>
<dbReference type="GO" id="GO:0005829">
    <property type="term" value="C:cytosol"/>
    <property type="evidence" value="ECO:0007669"/>
    <property type="project" value="TreeGrafter"/>
</dbReference>
<dbReference type="GO" id="GO:0031522">
    <property type="term" value="C:cell envelope Sec protein transport complex"/>
    <property type="evidence" value="ECO:0007669"/>
    <property type="project" value="TreeGrafter"/>
</dbReference>
<proteinExistence type="inferred from homology"/>
<comment type="function">
    <text evidence="12">Part of the Sec protein translocase complex. Interacts with the SecYEG preprotein conducting channel. Has a central role in coupling the hydrolysis of ATP to the transfer of proteins into and across the cell membrane, serving as an ATP-driven molecular motor driving the stepwise translocation of polypeptide chains across the membrane.</text>
</comment>
<keyword evidence="19" id="KW-0614">Plasmid</keyword>
<feature type="binding site" evidence="12">
    <location>
        <position position="84"/>
    </location>
    <ligand>
        <name>ATP</name>
        <dbReference type="ChEBI" id="CHEBI:30616"/>
    </ligand>
</feature>
<dbReference type="InterPro" id="IPR014001">
    <property type="entry name" value="Helicase_ATP-bd"/>
</dbReference>
<name>A0A449AZZ8_9BACT</name>
<dbReference type="PROSITE" id="PS51196">
    <property type="entry name" value="SECA_MOTOR_DEAD"/>
    <property type="match status" value="1"/>
</dbReference>
<evidence type="ECO:0000313" key="19">
    <source>
        <dbReference type="EMBL" id="VEU73090.1"/>
    </source>
</evidence>
<feature type="compositionally biased region" description="Basic residues" evidence="15">
    <location>
        <begin position="992"/>
        <end position="1001"/>
    </location>
</feature>
<dbReference type="InterPro" id="IPR011116">
    <property type="entry name" value="SecA_Wing/Scaffold"/>
</dbReference>
<keyword evidence="5 12" id="KW-0963">Cytoplasm</keyword>
<dbReference type="PANTHER" id="PTHR30612">
    <property type="entry name" value="SECA INNER MEMBRANE COMPONENT OF SEC PROTEIN SECRETION SYSTEM"/>
    <property type="match status" value="1"/>
</dbReference>
<dbReference type="PROSITE" id="PS51194">
    <property type="entry name" value="HELICASE_CTER"/>
    <property type="match status" value="1"/>
</dbReference>
<feature type="region of interest" description="Disordered" evidence="15">
    <location>
        <begin position="978"/>
        <end position="1043"/>
    </location>
</feature>
<dbReference type="CDD" id="cd18803">
    <property type="entry name" value="SF2_C_secA"/>
    <property type="match status" value="1"/>
</dbReference>
<dbReference type="Gene3D" id="3.90.1440.10">
    <property type="entry name" value="SecA, preprotein cross-linking domain"/>
    <property type="match status" value="1"/>
</dbReference>
<protein>
    <recommendedName>
        <fullName evidence="12 13">Protein translocase subunit SecA</fullName>
        <ecNumber evidence="12">7.4.2.8</ecNumber>
    </recommendedName>
</protein>
<keyword evidence="8 12" id="KW-0653">Protein transport</keyword>
<dbReference type="Gene3D" id="3.40.50.300">
    <property type="entry name" value="P-loop containing nucleotide triphosphate hydrolases"/>
    <property type="match status" value="3"/>
</dbReference>
<dbReference type="Pfam" id="PF02178">
    <property type="entry name" value="AT_hook"/>
    <property type="match status" value="3"/>
</dbReference>
<evidence type="ECO:0000256" key="10">
    <source>
        <dbReference type="ARBA" id="ARBA00023010"/>
    </source>
</evidence>
<dbReference type="PROSITE" id="PS51192">
    <property type="entry name" value="HELICASE_ATP_BIND_1"/>
    <property type="match status" value="1"/>
</dbReference>
<dbReference type="GO" id="GO:0003677">
    <property type="term" value="F:DNA binding"/>
    <property type="evidence" value="ECO:0007669"/>
    <property type="project" value="InterPro"/>
</dbReference>
<evidence type="ECO:0000256" key="5">
    <source>
        <dbReference type="ARBA" id="ARBA00022490"/>
    </source>
</evidence>
<evidence type="ECO:0000256" key="9">
    <source>
        <dbReference type="ARBA" id="ARBA00022967"/>
    </source>
</evidence>
<dbReference type="InterPro" id="IPR017956">
    <property type="entry name" value="AT_hook_DNA-bd_motif"/>
</dbReference>
<evidence type="ECO:0000256" key="13">
    <source>
        <dbReference type="RuleBase" id="RU003874"/>
    </source>
</evidence>